<feature type="coiled-coil region" evidence="1">
    <location>
        <begin position="25"/>
        <end position="59"/>
    </location>
</feature>
<sequence length="133" mass="15417">MPGLDDGLFLQILLRTGQVPTKIEGVSLQAAMDEQRKQIIDLEERITRTRAQLDTFQEEKLLSEGKFTRMNSLFAPIRKIPTDILSRILLECLWLYESEEEDEYATSGNTPPLLFLRVCFTWRRVALATPRLF</sequence>
<dbReference type="Proteomes" id="UP000054279">
    <property type="component" value="Unassembled WGS sequence"/>
</dbReference>
<accession>A0A0C9V163</accession>
<evidence type="ECO:0000313" key="2">
    <source>
        <dbReference type="EMBL" id="KIJ31316.1"/>
    </source>
</evidence>
<organism evidence="2 3">
    <name type="scientific">Sphaerobolus stellatus (strain SS14)</name>
    <dbReference type="NCBI Taxonomy" id="990650"/>
    <lineage>
        <taxon>Eukaryota</taxon>
        <taxon>Fungi</taxon>
        <taxon>Dikarya</taxon>
        <taxon>Basidiomycota</taxon>
        <taxon>Agaricomycotina</taxon>
        <taxon>Agaricomycetes</taxon>
        <taxon>Phallomycetidae</taxon>
        <taxon>Geastrales</taxon>
        <taxon>Sphaerobolaceae</taxon>
        <taxon>Sphaerobolus</taxon>
    </lineage>
</organism>
<evidence type="ECO:0000256" key="1">
    <source>
        <dbReference type="SAM" id="Coils"/>
    </source>
</evidence>
<dbReference type="EMBL" id="KN837244">
    <property type="protein sequence ID" value="KIJ31316.1"/>
    <property type="molecule type" value="Genomic_DNA"/>
</dbReference>
<dbReference type="OrthoDB" id="3139399at2759"/>
<protein>
    <recommendedName>
        <fullName evidence="4">F-box domain-containing protein</fullName>
    </recommendedName>
</protein>
<dbReference type="AlphaFoldDB" id="A0A0C9V163"/>
<reference evidence="2 3" key="1">
    <citation type="submission" date="2014-06" db="EMBL/GenBank/DDBJ databases">
        <title>Evolutionary Origins and Diversification of the Mycorrhizal Mutualists.</title>
        <authorList>
            <consortium name="DOE Joint Genome Institute"/>
            <consortium name="Mycorrhizal Genomics Consortium"/>
            <person name="Kohler A."/>
            <person name="Kuo A."/>
            <person name="Nagy L.G."/>
            <person name="Floudas D."/>
            <person name="Copeland A."/>
            <person name="Barry K.W."/>
            <person name="Cichocki N."/>
            <person name="Veneault-Fourrey C."/>
            <person name="LaButti K."/>
            <person name="Lindquist E.A."/>
            <person name="Lipzen A."/>
            <person name="Lundell T."/>
            <person name="Morin E."/>
            <person name="Murat C."/>
            <person name="Riley R."/>
            <person name="Ohm R."/>
            <person name="Sun H."/>
            <person name="Tunlid A."/>
            <person name="Henrissat B."/>
            <person name="Grigoriev I.V."/>
            <person name="Hibbett D.S."/>
            <person name="Martin F."/>
        </authorList>
    </citation>
    <scope>NUCLEOTIDE SEQUENCE [LARGE SCALE GENOMIC DNA]</scope>
    <source>
        <strain evidence="2 3">SS14</strain>
    </source>
</reference>
<keyword evidence="3" id="KW-1185">Reference proteome</keyword>
<proteinExistence type="predicted"/>
<evidence type="ECO:0000313" key="3">
    <source>
        <dbReference type="Proteomes" id="UP000054279"/>
    </source>
</evidence>
<feature type="non-terminal residue" evidence="2">
    <location>
        <position position="133"/>
    </location>
</feature>
<dbReference type="HOGENOM" id="CLU_018544_3_2_1"/>
<evidence type="ECO:0008006" key="4">
    <source>
        <dbReference type="Google" id="ProtNLM"/>
    </source>
</evidence>
<name>A0A0C9V163_SPHS4</name>
<gene>
    <name evidence="2" type="ORF">M422DRAFT_234604</name>
</gene>
<keyword evidence="1" id="KW-0175">Coiled coil</keyword>